<dbReference type="PROSITE" id="PS01228">
    <property type="entry name" value="COF_1"/>
    <property type="match status" value="1"/>
</dbReference>
<evidence type="ECO:0000256" key="2">
    <source>
        <dbReference type="ARBA" id="ARBA00022801"/>
    </source>
</evidence>
<accession>A0A1C0TVD6</accession>
<dbReference type="OrthoDB" id="9776368at2"/>
<dbReference type="InterPro" id="IPR050155">
    <property type="entry name" value="HAD-like_hydrolase_sf"/>
</dbReference>
<dbReference type="PANTHER" id="PTHR43434:SF23">
    <property type="entry name" value="PHOSPHOGLYCOLATE PHOSPHATASE"/>
    <property type="match status" value="1"/>
</dbReference>
<dbReference type="GO" id="GO:0008967">
    <property type="term" value="F:phosphoglycolate phosphatase activity"/>
    <property type="evidence" value="ECO:0007669"/>
    <property type="project" value="TreeGrafter"/>
</dbReference>
<sequence length="215" mass="23661">MTKAVIFDLDGTLLNTSEDLGSALNQVLRKHNRPIVSKKDYSPAISNGVKALLEVGFGEELNRYDVESLRQQVLDSYEKNIAVHSFCFDGIAELLQKLESLDIAVGIMTNKPEFLTKPLLKQIPDLCHIEAVVCGDTLKVAKPHPEPLLLVAKQLGVDPQQCIYVGDAQRDIEAAHAAQMRSVSALWGFIPSLEEAISWGAELNLSHPVEIISHI</sequence>
<dbReference type="PANTHER" id="PTHR43434">
    <property type="entry name" value="PHOSPHOGLYCOLATE PHOSPHATASE"/>
    <property type="match status" value="1"/>
</dbReference>
<dbReference type="SFLD" id="SFLDG01129">
    <property type="entry name" value="C1.5:_HAD__Beta-PGM__Phosphata"/>
    <property type="match status" value="1"/>
</dbReference>
<dbReference type="SUPFAM" id="SSF56784">
    <property type="entry name" value="HAD-like"/>
    <property type="match status" value="1"/>
</dbReference>
<dbReference type="InterPro" id="IPR023198">
    <property type="entry name" value="PGP-like_dom2"/>
</dbReference>
<dbReference type="InterPro" id="IPR041492">
    <property type="entry name" value="HAD_2"/>
</dbReference>
<keyword evidence="4" id="KW-0119">Carbohydrate metabolism</keyword>
<dbReference type="Gene3D" id="1.10.150.240">
    <property type="entry name" value="Putative phosphatase, domain 2"/>
    <property type="match status" value="1"/>
</dbReference>
<dbReference type="RefSeq" id="WP_065789299.1">
    <property type="nucleotide sequence ID" value="NZ_JAGJED010000001.1"/>
</dbReference>
<evidence type="ECO:0000256" key="4">
    <source>
        <dbReference type="ARBA" id="ARBA00023277"/>
    </source>
</evidence>
<evidence type="ECO:0000313" key="6">
    <source>
        <dbReference type="Proteomes" id="UP000093366"/>
    </source>
</evidence>
<dbReference type="Gene3D" id="3.40.50.1000">
    <property type="entry name" value="HAD superfamily/HAD-like"/>
    <property type="match status" value="1"/>
</dbReference>
<proteinExistence type="predicted"/>
<evidence type="ECO:0000256" key="1">
    <source>
        <dbReference type="ARBA" id="ARBA00022723"/>
    </source>
</evidence>
<reference evidence="6" key="1">
    <citation type="submission" date="2016-07" db="EMBL/GenBank/DDBJ databases">
        <authorList>
            <person name="Florea S."/>
            <person name="Webb J.S."/>
            <person name="Jaromczyk J."/>
            <person name="Schardl C.L."/>
        </authorList>
    </citation>
    <scope>NUCLEOTIDE SEQUENCE [LARGE SCALE GENOMIC DNA]</scope>
    <source>
        <strain evidence="6">IPB1</strain>
    </source>
</reference>
<dbReference type="SFLD" id="SFLDG01135">
    <property type="entry name" value="C1.5.6:_HAD__Beta-PGM__Phospha"/>
    <property type="match status" value="1"/>
</dbReference>
<dbReference type="PRINTS" id="PR00413">
    <property type="entry name" value="HADHALOGNASE"/>
</dbReference>
<dbReference type="EMBL" id="MAUJ01000001">
    <property type="protein sequence ID" value="OCQ23275.1"/>
    <property type="molecule type" value="Genomic_DNA"/>
</dbReference>
<dbReference type="GO" id="GO:0046872">
    <property type="term" value="F:metal ion binding"/>
    <property type="evidence" value="ECO:0007669"/>
    <property type="project" value="UniProtKB-KW"/>
</dbReference>
<evidence type="ECO:0000313" key="5">
    <source>
        <dbReference type="EMBL" id="OCQ23275.1"/>
    </source>
</evidence>
<dbReference type="AlphaFoldDB" id="A0A1C0TVD6"/>
<protein>
    <submittedName>
        <fullName evidence="5">Haloacid dehalogenase</fullName>
    </submittedName>
</protein>
<dbReference type="InterPro" id="IPR036412">
    <property type="entry name" value="HAD-like_sf"/>
</dbReference>
<gene>
    <name evidence="5" type="ORF">A7985_04850</name>
</gene>
<dbReference type="NCBIfam" id="TIGR01509">
    <property type="entry name" value="HAD-SF-IA-v3"/>
    <property type="match status" value="1"/>
</dbReference>
<dbReference type="InterPro" id="IPR023214">
    <property type="entry name" value="HAD_sf"/>
</dbReference>
<organism evidence="5 6">
    <name type="scientific">Pseudoalteromonas luteoviolacea</name>
    <dbReference type="NCBI Taxonomy" id="43657"/>
    <lineage>
        <taxon>Bacteria</taxon>
        <taxon>Pseudomonadati</taxon>
        <taxon>Pseudomonadota</taxon>
        <taxon>Gammaproteobacteria</taxon>
        <taxon>Alteromonadales</taxon>
        <taxon>Pseudoalteromonadaceae</taxon>
        <taxon>Pseudoalteromonas</taxon>
    </lineage>
</organism>
<dbReference type="GO" id="GO:0005829">
    <property type="term" value="C:cytosol"/>
    <property type="evidence" value="ECO:0007669"/>
    <property type="project" value="TreeGrafter"/>
</dbReference>
<comment type="caution">
    <text evidence="5">The sequence shown here is derived from an EMBL/GenBank/DDBJ whole genome shotgun (WGS) entry which is preliminary data.</text>
</comment>
<evidence type="ECO:0000256" key="3">
    <source>
        <dbReference type="ARBA" id="ARBA00022842"/>
    </source>
</evidence>
<dbReference type="InterPro" id="IPR006439">
    <property type="entry name" value="HAD-SF_hydro_IA"/>
</dbReference>
<keyword evidence="3" id="KW-0460">Magnesium</keyword>
<keyword evidence="1" id="KW-0479">Metal-binding</keyword>
<name>A0A1C0TVD6_9GAMM</name>
<keyword evidence="2" id="KW-0378">Hydrolase</keyword>
<dbReference type="SFLD" id="SFLDS00003">
    <property type="entry name" value="Haloacid_Dehalogenase"/>
    <property type="match status" value="1"/>
</dbReference>
<dbReference type="Pfam" id="PF13419">
    <property type="entry name" value="HAD_2"/>
    <property type="match status" value="1"/>
</dbReference>
<dbReference type="NCBIfam" id="TIGR01549">
    <property type="entry name" value="HAD-SF-IA-v1"/>
    <property type="match status" value="1"/>
</dbReference>
<dbReference type="Proteomes" id="UP000093366">
    <property type="component" value="Unassembled WGS sequence"/>
</dbReference>
<dbReference type="GO" id="GO:0006281">
    <property type="term" value="P:DNA repair"/>
    <property type="evidence" value="ECO:0007669"/>
    <property type="project" value="TreeGrafter"/>
</dbReference>